<dbReference type="CDD" id="cd23451">
    <property type="entry name" value="beta-trefoil_Ricin_laminarinase"/>
    <property type="match status" value="1"/>
</dbReference>
<dbReference type="InterPro" id="IPR013320">
    <property type="entry name" value="ConA-like_dom_sf"/>
</dbReference>
<comment type="caution">
    <text evidence="3">The sequence shown here is derived from an EMBL/GenBank/DDBJ whole genome shotgun (WGS) entry which is preliminary data.</text>
</comment>
<evidence type="ECO:0000313" key="4">
    <source>
        <dbReference type="Proteomes" id="UP001500751"/>
    </source>
</evidence>
<dbReference type="SUPFAM" id="SSF49899">
    <property type="entry name" value="Concanavalin A-like lectins/glucanases"/>
    <property type="match status" value="1"/>
</dbReference>
<name>A0ABN3XZ26_9ACTN</name>
<dbReference type="Gene3D" id="2.80.10.50">
    <property type="match status" value="1"/>
</dbReference>
<evidence type="ECO:0000259" key="2">
    <source>
        <dbReference type="SMART" id="SM00458"/>
    </source>
</evidence>
<dbReference type="InterPro" id="IPR014895">
    <property type="entry name" value="Alginate_lyase_2"/>
</dbReference>
<dbReference type="Proteomes" id="UP001500751">
    <property type="component" value="Unassembled WGS sequence"/>
</dbReference>
<protein>
    <recommendedName>
        <fullName evidence="2">Ricin B lectin domain-containing protein</fullName>
    </recommendedName>
</protein>
<dbReference type="InterPro" id="IPR010916">
    <property type="entry name" value="TonB_box_CS"/>
</dbReference>
<reference evidence="3 4" key="1">
    <citation type="journal article" date="2019" name="Int. J. Syst. Evol. Microbiol.">
        <title>The Global Catalogue of Microorganisms (GCM) 10K type strain sequencing project: providing services to taxonomists for standard genome sequencing and annotation.</title>
        <authorList>
            <consortium name="The Broad Institute Genomics Platform"/>
            <consortium name="The Broad Institute Genome Sequencing Center for Infectious Disease"/>
            <person name="Wu L."/>
            <person name="Ma J."/>
        </authorList>
    </citation>
    <scope>NUCLEOTIDE SEQUENCE [LARGE SCALE GENOMIC DNA]</scope>
    <source>
        <strain evidence="3 4">JCM 16014</strain>
    </source>
</reference>
<dbReference type="PROSITE" id="PS50231">
    <property type="entry name" value="RICIN_B_LECTIN"/>
    <property type="match status" value="1"/>
</dbReference>
<dbReference type="RefSeq" id="WP_344663998.1">
    <property type="nucleotide sequence ID" value="NZ_BAAAQN010000003.1"/>
</dbReference>
<dbReference type="SMART" id="SM00458">
    <property type="entry name" value="RICIN"/>
    <property type="match status" value="1"/>
</dbReference>
<feature type="domain" description="Ricin B lectin" evidence="2">
    <location>
        <begin position="52"/>
        <end position="178"/>
    </location>
</feature>
<dbReference type="SUPFAM" id="SSF50370">
    <property type="entry name" value="Ricin B-like lectins"/>
    <property type="match status" value="1"/>
</dbReference>
<dbReference type="Gene3D" id="2.60.120.200">
    <property type="match status" value="1"/>
</dbReference>
<accession>A0ABN3XZ26</accession>
<dbReference type="InterPro" id="IPR035992">
    <property type="entry name" value="Ricin_B-like_lectins"/>
</dbReference>
<dbReference type="Pfam" id="PF08787">
    <property type="entry name" value="Alginate_lyase2"/>
    <property type="match status" value="1"/>
</dbReference>
<proteinExistence type="predicted"/>
<gene>
    <name evidence="3" type="ORF">GCM10009839_06950</name>
</gene>
<dbReference type="EMBL" id="BAAAQN010000003">
    <property type="protein sequence ID" value="GAA2014565.1"/>
    <property type="molecule type" value="Genomic_DNA"/>
</dbReference>
<dbReference type="PROSITE" id="PS00430">
    <property type="entry name" value="TONB_DEPENDENT_REC_1"/>
    <property type="match status" value="1"/>
</dbReference>
<organism evidence="3 4">
    <name type="scientific">Catenulispora yoronensis</name>
    <dbReference type="NCBI Taxonomy" id="450799"/>
    <lineage>
        <taxon>Bacteria</taxon>
        <taxon>Bacillati</taxon>
        <taxon>Actinomycetota</taxon>
        <taxon>Actinomycetes</taxon>
        <taxon>Catenulisporales</taxon>
        <taxon>Catenulisporaceae</taxon>
        <taxon>Catenulispora</taxon>
    </lineage>
</organism>
<evidence type="ECO:0000256" key="1">
    <source>
        <dbReference type="SAM" id="MobiDB-lite"/>
    </source>
</evidence>
<dbReference type="Pfam" id="PF00652">
    <property type="entry name" value="Ricin_B_lectin"/>
    <property type="match status" value="1"/>
</dbReference>
<keyword evidence="4" id="KW-1185">Reference proteome</keyword>
<dbReference type="InterPro" id="IPR000772">
    <property type="entry name" value="Ricin_B_lectin"/>
</dbReference>
<feature type="region of interest" description="Disordered" evidence="1">
    <location>
        <begin position="1"/>
        <end position="21"/>
    </location>
</feature>
<sequence length="418" mass="43339">MARWPHGARPDQRGARRHRRRPTAILGAGVLSAVLSVAGISLTLAPAASAATVTGPITGYQGLCLDDRGAVTTNLNPVQIYTCNGSAAEQWTVDSSGNTLQVLGKCLDVHSAGTANGTLVDLYDCNGTGAQVWVPQSNGELLNPASGKCLDDTNHGGSGTQSQIWTCNGGVYQQWKLPTGSGGGGGGGLNPNVAPGGNFNLSLWELQLPTGSPGSPTTILPAQLEGANGFQDSYFYTDSHDGAMTFWDPENGVTTPNSNYSRSELREMTSSGAAANWFAPGNHTLSATLKVTKVPNHVCVGQIHLGSGGSTKPLLELFYYANGDIKMAIEQTPAGGNEVLYTVGNVPVGTHWSYVIGLSGSTISLSLNGGAARTWTASSTFNGYGMYFKAGDYDQSTGSDASVGATVGFYALSIHHSS</sequence>
<evidence type="ECO:0000313" key="3">
    <source>
        <dbReference type="EMBL" id="GAA2014565.1"/>
    </source>
</evidence>